<dbReference type="KEGG" id="bgt:106050469"/>
<organism evidence="3 4">
    <name type="scientific">Biomphalaria glabrata</name>
    <name type="common">Bloodfluke planorb</name>
    <name type="synonym">Freshwater snail</name>
    <dbReference type="NCBI Taxonomy" id="6526"/>
    <lineage>
        <taxon>Eukaryota</taxon>
        <taxon>Metazoa</taxon>
        <taxon>Spiralia</taxon>
        <taxon>Lophotrochozoa</taxon>
        <taxon>Mollusca</taxon>
        <taxon>Gastropoda</taxon>
        <taxon>Heterobranchia</taxon>
        <taxon>Euthyneura</taxon>
        <taxon>Panpulmonata</taxon>
        <taxon>Hygrophila</taxon>
        <taxon>Lymnaeoidea</taxon>
        <taxon>Planorbidae</taxon>
        <taxon>Biomphalaria</taxon>
    </lineage>
</organism>
<dbReference type="AlphaFoldDB" id="A0A9U8DUV4"/>
<dbReference type="InterPro" id="IPR013094">
    <property type="entry name" value="AB_hydrolase_3"/>
</dbReference>
<sequence length="323" mass="36509">MSAKDLLAKWSSKYEIQKETFDDIQCAIDQRLKPFYELDLNDAREMAESIFTRDDDGEFDGEIREQVVPCDHVPTGVPVTVFKPRDCPEVPGIFLYFHGGGLIVLKSSLYNYVVRSIAMKSNCIVVNVDYRLLPCPEDTMAPFNDVVAVTKWVLENKEKIGGAPRSKVGVGGDSAGGQLTSSVTHSVKGLDFQVLIYPLTDISLDWPSFDEFREFPAFNTKGMRYMFDHYLPYIPDAISNPRVNPLARTDLKSCPPTLFIFAELDPLRDEGIAFAQKLRDEGVKVEEIMYKGLVHGFIGLQMYDKFNQQAHRDIAKFINSVIQ</sequence>
<dbReference type="PANTHER" id="PTHR48081">
    <property type="entry name" value="AB HYDROLASE SUPERFAMILY PROTEIN C4A8.06C"/>
    <property type="match status" value="1"/>
</dbReference>
<dbReference type="InterPro" id="IPR029058">
    <property type="entry name" value="AB_hydrolase_fold"/>
</dbReference>
<gene>
    <name evidence="4" type="primary">LOC106050469</name>
</gene>
<keyword evidence="3" id="KW-1185">Reference proteome</keyword>
<dbReference type="Pfam" id="PF07859">
    <property type="entry name" value="Abhydrolase_3"/>
    <property type="match status" value="1"/>
</dbReference>
<proteinExistence type="predicted"/>
<evidence type="ECO:0000313" key="4">
    <source>
        <dbReference type="RefSeq" id="XP_013060894.2"/>
    </source>
</evidence>
<accession>A0A9U8DUV4</accession>
<dbReference type="PANTHER" id="PTHR48081:SF8">
    <property type="entry name" value="ALPHA_BETA HYDROLASE FOLD-3 DOMAIN-CONTAINING PROTEIN-RELATED"/>
    <property type="match status" value="1"/>
</dbReference>
<evidence type="ECO:0000313" key="3">
    <source>
        <dbReference type="Proteomes" id="UP001165740"/>
    </source>
</evidence>
<dbReference type="GO" id="GO:0016787">
    <property type="term" value="F:hydrolase activity"/>
    <property type="evidence" value="ECO:0007669"/>
    <property type="project" value="UniProtKB-KW"/>
</dbReference>
<name>A0A9U8DUV4_BIOGL</name>
<dbReference type="RefSeq" id="XP_013060894.2">
    <property type="nucleotide sequence ID" value="XM_013205440.2"/>
</dbReference>
<evidence type="ECO:0000256" key="1">
    <source>
        <dbReference type="ARBA" id="ARBA00022801"/>
    </source>
</evidence>
<dbReference type="OMA" id="ISEMHAT"/>
<protein>
    <submittedName>
        <fullName evidence="4">Carboxylesterase NlhH-like</fullName>
    </submittedName>
</protein>
<feature type="domain" description="Alpha/beta hydrolase fold-3" evidence="2">
    <location>
        <begin position="95"/>
        <end position="298"/>
    </location>
</feature>
<dbReference type="OrthoDB" id="408631at2759"/>
<dbReference type="Proteomes" id="UP001165740">
    <property type="component" value="Chromosome 12"/>
</dbReference>
<evidence type="ECO:0000259" key="2">
    <source>
        <dbReference type="Pfam" id="PF07859"/>
    </source>
</evidence>
<dbReference type="GeneID" id="106050469"/>
<keyword evidence="1" id="KW-0378">Hydrolase</keyword>
<dbReference type="Gene3D" id="3.40.50.1820">
    <property type="entry name" value="alpha/beta hydrolase"/>
    <property type="match status" value="1"/>
</dbReference>
<reference evidence="4" key="1">
    <citation type="submission" date="2025-08" db="UniProtKB">
        <authorList>
            <consortium name="RefSeq"/>
        </authorList>
    </citation>
    <scope>IDENTIFICATION</scope>
</reference>
<dbReference type="SUPFAM" id="SSF53474">
    <property type="entry name" value="alpha/beta-Hydrolases"/>
    <property type="match status" value="1"/>
</dbReference>
<dbReference type="InterPro" id="IPR050300">
    <property type="entry name" value="GDXG_lipolytic_enzyme"/>
</dbReference>